<gene>
    <name evidence="2" type="ORF">WN944_003082</name>
</gene>
<keyword evidence="3" id="KW-1185">Reference proteome</keyword>
<comment type="caution">
    <text evidence="2">The sequence shown here is derived from an EMBL/GenBank/DDBJ whole genome shotgun (WGS) entry which is preliminary data.</text>
</comment>
<dbReference type="AlphaFoldDB" id="A0AAP0LXT4"/>
<dbReference type="Proteomes" id="UP001428341">
    <property type="component" value="Unassembled WGS sequence"/>
</dbReference>
<evidence type="ECO:0000313" key="2">
    <source>
        <dbReference type="EMBL" id="KAK9192392.1"/>
    </source>
</evidence>
<dbReference type="EMBL" id="JBCGBO010000006">
    <property type="protein sequence ID" value="KAK9192392.1"/>
    <property type="molecule type" value="Genomic_DNA"/>
</dbReference>
<protein>
    <submittedName>
        <fullName evidence="2">Uncharacterized protein</fullName>
    </submittedName>
</protein>
<proteinExistence type="predicted"/>
<keyword evidence="1" id="KW-1133">Transmembrane helix</keyword>
<evidence type="ECO:0000256" key="1">
    <source>
        <dbReference type="SAM" id="Phobius"/>
    </source>
</evidence>
<keyword evidence="1" id="KW-0812">Transmembrane</keyword>
<organism evidence="2 3">
    <name type="scientific">Citrus x changshan-huyou</name>
    <dbReference type="NCBI Taxonomy" id="2935761"/>
    <lineage>
        <taxon>Eukaryota</taxon>
        <taxon>Viridiplantae</taxon>
        <taxon>Streptophyta</taxon>
        <taxon>Embryophyta</taxon>
        <taxon>Tracheophyta</taxon>
        <taxon>Spermatophyta</taxon>
        <taxon>Magnoliopsida</taxon>
        <taxon>eudicotyledons</taxon>
        <taxon>Gunneridae</taxon>
        <taxon>Pentapetalae</taxon>
        <taxon>rosids</taxon>
        <taxon>malvids</taxon>
        <taxon>Sapindales</taxon>
        <taxon>Rutaceae</taxon>
        <taxon>Aurantioideae</taxon>
        <taxon>Citrus</taxon>
    </lineage>
</organism>
<feature type="transmembrane region" description="Helical" evidence="1">
    <location>
        <begin position="27"/>
        <end position="44"/>
    </location>
</feature>
<sequence>MEKRNGSVRNVQRNMQFNLTGKLTPRLVAPASISVIVALYFPVLKFRFEAAATTDEASLVLSSAKASQKALCNRYNHKRIKNAITMEEDQIHLIVSNPGWPGIIGLRGYLQLY</sequence>
<name>A0AAP0LXT4_9ROSI</name>
<evidence type="ECO:0000313" key="3">
    <source>
        <dbReference type="Proteomes" id="UP001428341"/>
    </source>
</evidence>
<reference evidence="2 3" key="1">
    <citation type="submission" date="2024-05" db="EMBL/GenBank/DDBJ databases">
        <title>Haplotype-resolved chromosome-level genome assembly of Huyou (Citrus changshanensis).</title>
        <authorList>
            <person name="Miao C."/>
            <person name="Chen W."/>
            <person name="Wu Y."/>
            <person name="Wang L."/>
            <person name="Zhao S."/>
            <person name="Grierson D."/>
            <person name="Xu C."/>
            <person name="Chen K."/>
        </authorList>
    </citation>
    <scope>NUCLEOTIDE SEQUENCE [LARGE SCALE GENOMIC DNA]</scope>
    <source>
        <strain evidence="2">01-14</strain>
        <tissue evidence="2">Leaf</tissue>
    </source>
</reference>
<accession>A0AAP0LXT4</accession>
<keyword evidence="1" id="KW-0472">Membrane</keyword>